<name>A0A7G2CL89_9TRYP</name>
<evidence type="ECO:0000313" key="1">
    <source>
        <dbReference type="EMBL" id="CAD2220185.1"/>
    </source>
</evidence>
<protein>
    <submittedName>
        <fullName evidence="1">Uncharacterized protein</fullName>
    </submittedName>
</protein>
<dbReference type="VEuPathDB" id="TriTrypDB:ADEAN_000770000"/>
<sequence length="129" mass="14825">MPLDQTVEYEEDFSHNMMIHREFISKKYKNQMSFALAPLAPSDMELGKAKETLASNMNRERKAVVVGSAGSEGDRVQMNIDVDDDTREVRSARYLFSDARMKYCDRFQQFFTGAVLEALKHRGSPYKTT</sequence>
<dbReference type="EMBL" id="LR877160">
    <property type="protein sequence ID" value="CAD2220185.1"/>
    <property type="molecule type" value="Genomic_DNA"/>
</dbReference>
<organism evidence="1 2">
    <name type="scientific">Angomonas deanei</name>
    <dbReference type="NCBI Taxonomy" id="59799"/>
    <lineage>
        <taxon>Eukaryota</taxon>
        <taxon>Discoba</taxon>
        <taxon>Euglenozoa</taxon>
        <taxon>Kinetoplastea</taxon>
        <taxon>Metakinetoplastina</taxon>
        <taxon>Trypanosomatida</taxon>
        <taxon>Trypanosomatidae</taxon>
        <taxon>Strigomonadinae</taxon>
        <taxon>Angomonas</taxon>
    </lineage>
</organism>
<dbReference type="Proteomes" id="UP000515908">
    <property type="component" value="Chromosome 16"/>
</dbReference>
<proteinExistence type="predicted"/>
<reference evidence="1 2" key="1">
    <citation type="submission" date="2020-08" db="EMBL/GenBank/DDBJ databases">
        <authorList>
            <person name="Newling K."/>
            <person name="Davey J."/>
            <person name="Forrester S."/>
        </authorList>
    </citation>
    <scope>NUCLEOTIDE SEQUENCE [LARGE SCALE GENOMIC DNA]</scope>
    <source>
        <strain evidence="2">Crithidia deanei Carvalho (ATCC PRA-265)</strain>
    </source>
</reference>
<keyword evidence="2" id="KW-1185">Reference proteome</keyword>
<accession>A0A7G2CL89</accession>
<evidence type="ECO:0000313" key="2">
    <source>
        <dbReference type="Proteomes" id="UP000515908"/>
    </source>
</evidence>
<dbReference type="AlphaFoldDB" id="A0A7G2CL89"/>
<dbReference type="OrthoDB" id="272131at2759"/>
<gene>
    <name evidence="1" type="ORF">ADEAN_000770000</name>
</gene>